<evidence type="ECO:0000313" key="3">
    <source>
        <dbReference type="EMBL" id="KAF2833516.1"/>
    </source>
</evidence>
<sequence length="117" mass="13245">MSNHRLVLGPMPQPPVFLDHGSRNFSPGEQRNVSTTYTAPKPSDPDMPPEILQTIFRKLGLYDLVRCRQVCKTWANALPGNDPVLHCRLFTSSKRVVTATNNYVPTIQFQLRFDGFS</sequence>
<accession>A0A6A7AJW9</accession>
<proteinExistence type="predicted"/>
<protein>
    <recommendedName>
        <fullName evidence="2">F-box domain-containing protein</fullName>
    </recommendedName>
</protein>
<dbReference type="SUPFAM" id="SSF81383">
    <property type="entry name" value="F-box domain"/>
    <property type="match status" value="1"/>
</dbReference>
<organism evidence="3 4">
    <name type="scientific">Ophiobolus disseminans</name>
    <dbReference type="NCBI Taxonomy" id="1469910"/>
    <lineage>
        <taxon>Eukaryota</taxon>
        <taxon>Fungi</taxon>
        <taxon>Dikarya</taxon>
        <taxon>Ascomycota</taxon>
        <taxon>Pezizomycotina</taxon>
        <taxon>Dothideomycetes</taxon>
        <taxon>Pleosporomycetidae</taxon>
        <taxon>Pleosporales</taxon>
        <taxon>Pleosporineae</taxon>
        <taxon>Phaeosphaeriaceae</taxon>
        <taxon>Ophiobolus</taxon>
    </lineage>
</organism>
<name>A0A6A7AJW9_9PLEO</name>
<dbReference type="SMART" id="SM00256">
    <property type="entry name" value="FBOX"/>
    <property type="match status" value="1"/>
</dbReference>
<dbReference type="Proteomes" id="UP000799424">
    <property type="component" value="Unassembled WGS sequence"/>
</dbReference>
<dbReference type="InterPro" id="IPR001810">
    <property type="entry name" value="F-box_dom"/>
</dbReference>
<evidence type="ECO:0000259" key="2">
    <source>
        <dbReference type="SMART" id="SM00256"/>
    </source>
</evidence>
<feature type="compositionally biased region" description="Polar residues" evidence="1">
    <location>
        <begin position="23"/>
        <end position="38"/>
    </location>
</feature>
<evidence type="ECO:0000256" key="1">
    <source>
        <dbReference type="SAM" id="MobiDB-lite"/>
    </source>
</evidence>
<feature type="region of interest" description="Disordered" evidence="1">
    <location>
        <begin position="1"/>
        <end position="47"/>
    </location>
</feature>
<evidence type="ECO:0000313" key="4">
    <source>
        <dbReference type="Proteomes" id="UP000799424"/>
    </source>
</evidence>
<dbReference type="Gene3D" id="1.20.1280.50">
    <property type="match status" value="1"/>
</dbReference>
<reference evidence="3" key="1">
    <citation type="journal article" date="2020" name="Stud. Mycol.">
        <title>101 Dothideomycetes genomes: a test case for predicting lifestyles and emergence of pathogens.</title>
        <authorList>
            <person name="Haridas S."/>
            <person name="Albert R."/>
            <person name="Binder M."/>
            <person name="Bloem J."/>
            <person name="Labutti K."/>
            <person name="Salamov A."/>
            <person name="Andreopoulos B."/>
            <person name="Baker S."/>
            <person name="Barry K."/>
            <person name="Bills G."/>
            <person name="Bluhm B."/>
            <person name="Cannon C."/>
            <person name="Castanera R."/>
            <person name="Culley D."/>
            <person name="Daum C."/>
            <person name="Ezra D."/>
            <person name="Gonzalez J."/>
            <person name="Henrissat B."/>
            <person name="Kuo A."/>
            <person name="Liang C."/>
            <person name="Lipzen A."/>
            <person name="Lutzoni F."/>
            <person name="Magnuson J."/>
            <person name="Mondo S."/>
            <person name="Nolan M."/>
            <person name="Ohm R."/>
            <person name="Pangilinan J."/>
            <person name="Park H.-J."/>
            <person name="Ramirez L."/>
            <person name="Alfaro M."/>
            <person name="Sun H."/>
            <person name="Tritt A."/>
            <person name="Yoshinaga Y."/>
            <person name="Zwiers L.-H."/>
            <person name="Turgeon B."/>
            <person name="Goodwin S."/>
            <person name="Spatafora J."/>
            <person name="Crous P."/>
            <person name="Grigoriev I."/>
        </authorList>
    </citation>
    <scope>NUCLEOTIDE SEQUENCE</scope>
    <source>
        <strain evidence="3">CBS 113818</strain>
    </source>
</reference>
<dbReference type="CDD" id="cd09917">
    <property type="entry name" value="F-box_SF"/>
    <property type="match status" value="1"/>
</dbReference>
<dbReference type="EMBL" id="MU006216">
    <property type="protein sequence ID" value="KAF2833516.1"/>
    <property type="molecule type" value="Genomic_DNA"/>
</dbReference>
<dbReference type="Pfam" id="PF12937">
    <property type="entry name" value="F-box-like"/>
    <property type="match status" value="1"/>
</dbReference>
<dbReference type="AlphaFoldDB" id="A0A6A7AJW9"/>
<dbReference type="InterPro" id="IPR036047">
    <property type="entry name" value="F-box-like_dom_sf"/>
</dbReference>
<keyword evidence="4" id="KW-1185">Reference proteome</keyword>
<dbReference type="OrthoDB" id="3800738at2759"/>
<feature type="domain" description="F-box" evidence="2">
    <location>
        <begin position="47"/>
        <end position="87"/>
    </location>
</feature>
<gene>
    <name evidence="3" type="ORF">CC86DRAFT_461861</name>
</gene>